<dbReference type="EMBL" id="FLQY01000060">
    <property type="protein sequence ID" value="SBT05389.1"/>
    <property type="molecule type" value="Genomic_DNA"/>
</dbReference>
<dbReference type="RefSeq" id="WP_186410144.1">
    <property type="nucleotide sequence ID" value="NZ_FLQY01000060.1"/>
</dbReference>
<proteinExistence type="predicted"/>
<sequence>MDVVYYIRDPSDRFLAEAKKLISLRFLSKAVYSHDPQAGQTCSLAQLFVKLRALAEPIDTLFIYAHGNETGQLYMPLNESLPVHSPETQVECINLTLLWEEVAAYLGTCDTHKYGNQPAYLELLVPRDSDGALLVRNVSIRACLIGESLPMLSVMKAIIGSGVVSITDSGFNPRSLALPNQSYVIWRNDDVVDHAVEAEDGSFTSGAIKPGGTFKQQFEFKNGEDEVAYFLTEQNAIRGQIRRTEFYLTAPRHMLYILSYDVGTFEILCYNFRVRANKKLTRMELIEKLKARNLQFFFGKPVTDPLGKNIGWVPQKIESTQYFDYSALLGREFGPFKKNHLFKSHYDSAKSPPEPVVGIRQYVYTPESGPESKIFYDGKPKKKLKDPSPQEIEVARSFFVTNVIPNIINDPPPGFGIATELSPYPIWLQDGYEDFSDYINGWEWNPIWNDGNPNSLDYRTLRGMRPTRYVYELVIPVCKPDGVLIYNFYPSKRGVEDFEGLKPINDLDELAGSDTLFRKV</sequence>
<evidence type="ECO:0000313" key="1">
    <source>
        <dbReference type="EMBL" id="SBT05389.1"/>
    </source>
</evidence>
<dbReference type="Proteomes" id="UP000199600">
    <property type="component" value="Unassembled WGS sequence"/>
</dbReference>
<reference evidence="1 2" key="1">
    <citation type="submission" date="2016-06" db="EMBL/GenBank/DDBJ databases">
        <authorList>
            <person name="Kjaerup R.B."/>
            <person name="Dalgaard T.S."/>
            <person name="Juul-Madsen H.R."/>
        </authorList>
    </citation>
    <scope>NUCLEOTIDE SEQUENCE [LARGE SCALE GENOMIC DNA]</scope>
    <source>
        <strain evidence="1">2</strain>
    </source>
</reference>
<evidence type="ECO:0000313" key="2">
    <source>
        <dbReference type="Proteomes" id="UP000199600"/>
    </source>
</evidence>
<dbReference type="AlphaFoldDB" id="A0A1A8XJM8"/>
<name>A0A1A8XJM8_9RHOO</name>
<gene>
    <name evidence="1" type="ORF">PROAA_1520005</name>
</gene>
<protein>
    <submittedName>
        <fullName evidence="1">Uncharacterized protein</fullName>
    </submittedName>
</protein>
<dbReference type="InterPro" id="IPR008972">
    <property type="entry name" value="Cupredoxin"/>
</dbReference>
<accession>A0A1A8XJM8</accession>
<organism evidence="1 2">
    <name type="scientific">Candidatus Propionivibrio aalborgensis</name>
    <dbReference type="NCBI Taxonomy" id="1860101"/>
    <lineage>
        <taxon>Bacteria</taxon>
        <taxon>Pseudomonadati</taxon>
        <taxon>Pseudomonadota</taxon>
        <taxon>Betaproteobacteria</taxon>
        <taxon>Rhodocyclales</taxon>
        <taxon>Rhodocyclaceae</taxon>
        <taxon>Propionivibrio</taxon>
    </lineage>
</organism>
<keyword evidence="2" id="KW-1185">Reference proteome</keyword>
<dbReference type="Gene3D" id="2.60.40.420">
    <property type="entry name" value="Cupredoxins - blue copper proteins"/>
    <property type="match status" value="1"/>
</dbReference>